<dbReference type="PRINTS" id="PR01274">
    <property type="entry name" value="MPTASEINHBTR"/>
</dbReference>
<protein>
    <submittedName>
        <fullName evidence="9">Protease</fullName>
    </submittedName>
</protein>
<dbReference type="Proteomes" id="UP000240382">
    <property type="component" value="Unassembled WGS sequence"/>
</dbReference>
<organism evidence="9 10">
    <name type="scientific">Escherichia albertii</name>
    <dbReference type="NCBI Taxonomy" id="208962"/>
    <lineage>
        <taxon>Bacteria</taxon>
        <taxon>Pseudomonadati</taxon>
        <taxon>Pseudomonadota</taxon>
        <taxon>Gammaproteobacteria</taxon>
        <taxon>Enterobacterales</taxon>
        <taxon>Enterobacteriaceae</taxon>
        <taxon>Escherichia</taxon>
    </lineage>
</organism>
<dbReference type="InterPro" id="IPR022815">
    <property type="entry name" value="Inh"/>
</dbReference>
<evidence type="ECO:0000256" key="2">
    <source>
        <dbReference type="ARBA" id="ARBA00006813"/>
    </source>
</evidence>
<accession>A0ABX5HAK5</accession>
<evidence type="ECO:0000256" key="1">
    <source>
        <dbReference type="ARBA" id="ARBA00004418"/>
    </source>
</evidence>
<dbReference type="Gene3D" id="2.40.128.10">
    <property type="match status" value="1"/>
</dbReference>
<comment type="subcellular location">
    <subcellularLocation>
        <location evidence="1">Periplasm</location>
    </subcellularLocation>
</comment>
<proteinExistence type="inferred from homology"/>
<dbReference type="EMBL" id="PYQT01000062">
    <property type="protein sequence ID" value="PSY36367.1"/>
    <property type="molecule type" value="Genomic_DNA"/>
</dbReference>
<evidence type="ECO:0000313" key="10">
    <source>
        <dbReference type="Proteomes" id="UP000240382"/>
    </source>
</evidence>
<evidence type="ECO:0000256" key="3">
    <source>
        <dbReference type="ARBA" id="ARBA00022608"/>
    </source>
</evidence>
<evidence type="ECO:0000259" key="8">
    <source>
        <dbReference type="Pfam" id="PF02974"/>
    </source>
</evidence>
<dbReference type="Pfam" id="PF02974">
    <property type="entry name" value="Inh"/>
    <property type="match status" value="1"/>
</dbReference>
<comment type="similarity">
    <text evidence="2">Belongs to the protease inhibitor I38 family.</text>
</comment>
<dbReference type="GO" id="GO:0008233">
    <property type="term" value="F:peptidase activity"/>
    <property type="evidence" value="ECO:0007669"/>
    <property type="project" value="UniProtKB-KW"/>
</dbReference>
<keyword evidence="9" id="KW-0645">Protease</keyword>
<sequence>MATSLMIPSVESLSGKWTISHKSAICSIYLGTKDVPLANGYELNISSHCDHKIFKKKPVAWRPAPDGIAILDENGATISFFSKEGEHYRSRIWDKSGDILMRNEK</sequence>
<keyword evidence="5" id="KW-0732">Signal</keyword>
<dbReference type="InterPro" id="IPR021140">
    <property type="entry name" value="Inh/Omp19"/>
</dbReference>
<gene>
    <name evidence="9" type="ORF">C7B09_24815</name>
</gene>
<dbReference type="GO" id="GO:0006508">
    <property type="term" value="P:proteolysis"/>
    <property type="evidence" value="ECO:0007669"/>
    <property type="project" value="UniProtKB-KW"/>
</dbReference>
<dbReference type="SUPFAM" id="SSF50882">
    <property type="entry name" value="beta-Barrel protease inhibitors"/>
    <property type="match status" value="1"/>
</dbReference>
<keyword evidence="7" id="KW-0481">Metalloenzyme inhibitor</keyword>
<evidence type="ECO:0000256" key="7">
    <source>
        <dbReference type="ARBA" id="ARBA00023215"/>
    </source>
</evidence>
<reference evidence="9 10" key="1">
    <citation type="submission" date="2018-03" db="EMBL/GenBank/DDBJ databases">
        <title>Whole Genome Sequencing of Escherichia coli isolates from wildlife.</title>
        <authorList>
            <person name="Whitehouse C.A."/>
            <person name="Lacher D.W."/>
            <person name="Mammel M.K."/>
            <person name="Barnaba T."/>
            <person name="Lorch J.M."/>
        </authorList>
    </citation>
    <scope>NUCLEOTIDE SEQUENCE [LARGE SCALE GENOMIC DNA]</scope>
    <source>
        <strain evidence="9 10">20507-2</strain>
    </source>
</reference>
<keyword evidence="6" id="KW-0574">Periplasm</keyword>
<evidence type="ECO:0000256" key="5">
    <source>
        <dbReference type="ARBA" id="ARBA00022729"/>
    </source>
</evidence>
<name>A0ABX5HAK5_ESCAL</name>
<evidence type="ECO:0000256" key="4">
    <source>
        <dbReference type="ARBA" id="ARBA00022690"/>
    </source>
</evidence>
<feature type="domain" description="Alkaline proteinase inhibitor/ Outer membrane lipoprotein Omp19" evidence="8">
    <location>
        <begin position="9"/>
        <end position="92"/>
    </location>
</feature>
<keyword evidence="3" id="KW-0483">Metalloprotease inhibitor</keyword>
<keyword evidence="10" id="KW-1185">Reference proteome</keyword>
<evidence type="ECO:0000256" key="6">
    <source>
        <dbReference type="ARBA" id="ARBA00022764"/>
    </source>
</evidence>
<comment type="caution">
    <text evidence="9">The sequence shown here is derived from an EMBL/GenBank/DDBJ whole genome shotgun (WGS) entry which is preliminary data.</text>
</comment>
<keyword evidence="9" id="KW-0378">Hydrolase</keyword>
<evidence type="ECO:0000313" key="9">
    <source>
        <dbReference type="EMBL" id="PSY36367.1"/>
    </source>
</evidence>
<dbReference type="InterPro" id="IPR016085">
    <property type="entry name" value="Protease_inh_B-barrel_dom"/>
</dbReference>
<keyword evidence="4" id="KW-0646">Protease inhibitor</keyword>